<organism evidence="10 11">
    <name type="scientific">candidate division WWE3 bacterium CG08_land_8_20_14_0_20_40_13</name>
    <dbReference type="NCBI Taxonomy" id="1975084"/>
    <lineage>
        <taxon>Bacteria</taxon>
        <taxon>Katanobacteria</taxon>
    </lineage>
</organism>
<dbReference type="PROSITE" id="PS51194">
    <property type="entry name" value="HELICASE_CTER"/>
    <property type="match status" value="1"/>
</dbReference>
<keyword evidence="3" id="KW-0378">Hydrolase</keyword>
<dbReference type="SMART" id="SM00490">
    <property type="entry name" value="HELICc"/>
    <property type="match status" value="1"/>
</dbReference>
<dbReference type="InterPro" id="IPR027417">
    <property type="entry name" value="P-loop_NTPase"/>
</dbReference>
<evidence type="ECO:0000256" key="2">
    <source>
        <dbReference type="ARBA" id="ARBA00022763"/>
    </source>
</evidence>
<keyword evidence="5" id="KW-0067">ATP-binding</keyword>
<keyword evidence="4 10" id="KW-0347">Helicase</keyword>
<keyword evidence="6" id="KW-0238">DNA-binding</keyword>
<dbReference type="PANTHER" id="PTHR47964:SF1">
    <property type="entry name" value="ATP-DEPENDENT DNA HELICASE HOMOLOG RECG, CHLOROPLASTIC"/>
    <property type="match status" value="1"/>
</dbReference>
<dbReference type="PROSITE" id="PS51192">
    <property type="entry name" value="HELICASE_ATP_BIND_1"/>
    <property type="match status" value="1"/>
</dbReference>
<dbReference type="AlphaFoldDB" id="A0A2H0XE67"/>
<evidence type="ECO:0000256" key="5">
    <source>
        <dbReference type="ARBA" id="ARBA00022840"/>
    </source>
</evidence>
<dbReference type="InterPro" id="IPR012340">
    <property type="entry name" value="NA-bd_OB-fold"/>
</dbReference>
<dbReference type="InterPro" id="IPR033454">
    <property type="entry name" value="RecG_wedge"/>
</dbReference>
<keyword evidence="2" id="KW-0227">DNA damage</keyword>
<dbReference type="Proteomes" id="UP000230340">
    <property type="component" value="Unassembled WGS sequence"/>
</dbReference>
<dbReference type="SUPFAM" id="SSF50249">
    <property type="entry name" value="Nucleic acid-binding proteins"/>
    <property type="match status" value="1"/>
</dbReference>
<protein>
    <submittedName>
        <fullName evidence="10">DNA helicase RecG</fullName>
    </submittedName>
</protein>
<dbReference type="GO" id="GO:0003678">
    <property type="term" value="F:DNA helicase activity"/>
    <property type="evidence" value="ECO:0007669"/>
    <property type="project" value="TreeGrafter"/>
</dbReference>
<dbReference type="EMBL" id="PEYT01000009">
    <property type="protein sequence ID" value="PIS23213.1"/>
    <property type="molecule type" value="Genomic_DNA"/>
</dbReference>
<dbReference type="InterPro" id="IPR014001">
    <property type="entry name" value="Helicase_ATP-bd"/>
</dbReference>
<dbReference type="GO" id="GO:0006281">
    <property type="term" value="P:DNA repair"/>
    <property type="evidence" value="ECO:0007669"/>
    <property type="project" value="UniProtKB-KW"/>
</dbReference>
<feature type="domain" description="Helicase C-terminal" evidence="9">
    <location>
        <begin position="458"/>
        <end position="619"/>
    </location>
</feature>
<evidence type="ECO:0000313" key="11">
    <source>
        <dbReference type="Proteomes" id="UP000230340"/>
    </source>
</evidence>
<dbReference type="Gene3D" id="2.40.50.140">
    <property type="entry name" value="Nucleic acid-binding proteins"/>
    <property type="match status" value="1"/>
</dbReference>
<dbReference type="InterPro" id="IPR001650">
    <property type="entry name" value="Helicase_C-like"/>
</dbReference>
<comment type="caution">
    <text evidence="10">The sequence shown here is derived from an EMBL/GenBank/DDBJ whole genome shotgun (WGS) entry which is preliminary data.</text>
</comment>
<dbReference type="Pfam" id="PF00271">
    <property type="entry name" value="Helicase_C"/>
    <property type="match status" value="1"/>
</dbReference>
<evidence type="ECO:0000256" key="4">
    <source>
        <dbReference type="ARBA" id="ARBA00022806"/>
    </source>
</evidence>
<evidence type="ECO:0000256" key="7">
    <source>
        <dbReference type="ARBA" id="ARBA00023204"/>
    </source>
</evidence>
<proteinExistence type="predicted"/>
<dbReference type="SUPFAM" id="SSF52540">
    <property type="entry name" value="P-loop containing nucleoside triphosphate hydrolases"/>
    <property type="match status" value="1"/>
</dbReference>
<evidence type="ECO:0000313" key="10">
    <source>
        <dbReference type="EMBL" id="PIS23213.1"/>
    </source>
</evidence>
<reference evidence="11" key="1">
    <citation type="submission" date="2017-09" db="EMBL/GenBank/DDBJ databases">
        <title>Depth-based differentiation of microbial function through sediment-hosted aquifers and enrichment of novel symbionts in the deep terrestrial subsurface.</title>
        <authorList>
            <person name="Probst A.J."/>
            <person name="Ladd B."/>
            <person name="Jarett J.K."/>
            <person name="Geller-Mcgrath D.E."/>
            <person name="Sieber C.M.K."/>
            <person name="Emerson J.B."/>
            <person name="Anantharaman K."/>
            <person name="Thomas B.C."/>
            <person name="Malmstrom R."/>
            <person name="Stieglmeier M."/>
            <person name="Klingl A."/>
            <person name="Woyke T."/>
            <person name="Ryan C.M."/>
            <person name="Banfield J.F."/>
        </authorList>
    </citation>
    <scope>NUCLEOTIDE SEQUENCE [LARGE SCALE GENOMIC DNA]</scope>
</reference>
<feature type="domain" description="Helicase ATP-binding" evidence="8">
    <location>
        <begin position="275"/>
        <end position="432"/>
    </location>
</feature>
<keyword evidence="1" id="KW-0547">Nucleotide-binding</keyword>
<dbReference type="SMART" id="SM00487">
    <property type="entry name" value="DEXDc"/>
    <property type="match status" value="1"/>
</dbReference>
<dbReference type="Pfam" id="PF00270">
    <property type="entry name" value="DEAD"/>
    <property type="match status" value="1"/>
</dbReference>
<dbReference type="InterPro" id="IPR011545">
    <property type="entry name" value="DEAD/DEAH_box_helicase_dom"/>
</dbReference>
<dbReference type="PANTHER" id="PTHR47964">
    <property type="entry name" value="ATP-DEPENDENT DNA HELICASE HOMOLOG RECG, CHLOROPLASTIC"/>
    <property type="match status" value="1"/>
</dbReference>
<evidence type="ECO:0000256" key="3">
    <source>
        <dbReference type="ARBA" id="ARBA00022801"/>
    </source>
</evidence>
<dbReference type="InterPro" id="IPR047112">
    <property type="entry name" value="RecG/Mfd"/>
</dbReference>
<dbReference type="GO" id="GO:0003677">
    <property type="term" value="F:DNA binding"/>
    <property type="evidence" value="ECO:0007669"/>
    <property type="project" value="UniProtKB-KW"/>
</dbReference>
<dbReference type="Gene3D" id="3.40.50.300">
    <property type="entry name" value="P-loop containing nucleotide triphosphate hydrolases"/>
    <property type="match status" value="2"/>
</dbReference>
<evidence type="ECO:0000256" key="6">
    <source>
        <dbReference type="ARBA" id="ARBA00023125"/>
    </source>
</evidence>
<evidence type="ECO:0000259" key="8">
    <source>
        <dbReference type="PROSITE" id="PS51192"/>
    </source>
</evidence>
<keyword evidence="7" id="KW-0234">DNA repair</keyword>
<dbReference type="GO" id="GO:0016787">
    <property type="term" value="F:hydrolase activity"/>
    <property type="evidence" value="ECO:0007669"/>
    <property type="project" value="UniProtKB-KW"/>
</dbReference>
<dbReference type="CDD" id="cd04488">
    <property type="entry name" value="RecG_wedge_OBF"/>
    <property type="match status" value="1"/>
</dbReference>
<name>A0A2H0XE67_UNCKA</name>
<dbReference type="Pfam" id="PF17191">
    <property type="entry name" value="RecG_wedge"/>
    <property type="match status" value="1"/>
</dbReference>
<dbReference type="GO" id="GO:0005524">
    <property type="term" value="F:ATP binding"/>
    <property type="evidence" value="ECO:0007669"/>
    <property type="project" value="UniProtKB-KW"/>
</dbReference>
<gene>
    <name evidence="10" type="ORF">COT49_01505</name>
</gene>
<evidence type="ECO:0000256" key="1">
    <source>
        <dbReference type="ARBA" id="ARBA00022741"/>
    </source>
</evidence>
<accession>A0A2H0XE67</accession>
<evidence type="ECO:0000259" key="9">
    <source>
        <dbReference type="PROSITE" id="PS51194"/>
    </source>
</evidence>
<sequence length="678" mass="76803">MDFFSSVATLPLIGPRYQKLLKKLEIHSVHDLLYHFPFRYEDYSIHKKINQLMLGEIVTITGGIAQIKNIYLKSNKQLTKLELHDDTGIINCVFFNQHFLTRTLKPQMTINIAGKVDSSDGKLVFISPEYEIVNPEIDPVSTSRLVPVYPETAKLTSKWLRRKIYNLLSCEMFNDLEIIPLEFLNRYRFNNIDKSLRQIHFPASPTDISKTIERFSYEELFTTQLIGLVRRSKWQSRGVAKKISLNGNELLDFMSHLPFQLTKAQIRVCHELLTDISKNVPANRLIQGDVGSGKTVVAALAMYAAFKSGAGSILMAPTEVLAFQHFQTICDTMHQIDKYIPIELVTGSKKTTLVAGKKILVGTHALLYSKKSLGDIGLIVVDEQHKFGVEQRSKILSKVQATHTPHMITMTATPIPRSLCLTLFGDLDISNIDEMPQGRLPVKTFVVSENKRADGYRWIKKKIINENCQVFVVCPFIEDSQIETLKTIKSAVSHFELLHSQWFNDISIGLLHGRLKSKEKEKIINDFREGITKILVATPVVEVGMDIPNANIIVIEGAERFGLASLHQLRGRVGRRGKQAYCFLFPSKEGPNSNRLKIMEQTANGLILAEKDLEHRGPGELYGIKQSGKLRFRFADFSNLELLEKTYQDAKYLVENPDKFPNSFDLLNKLSPDTIAGN</sequence>